<dbReference type="OrthoDB" id="1492465at2"/>
<evidence type="ECO:0000313" key="2">
    <source>
        <dbReference type="EMBL" id="PWR19274.1"/>
    </source>
</evidence>
<dbReference type="Pfam" id="PF13577">
    <property type="entry name" value="SnoaL_4"/>
    <property type="match status" value="1"/>
</dbReference>
<dbReference type="Gene3D" id="3.10.450.50">
    <property type="match status" value="1"/>
</dbReference>
<proteinExistence type="predicted"/>
<sequence>MAETLESLAARITALEDKAAIHELKHSYFRGCDRKQPDVVRNCFRPDAVIDAAYMGVHEGRDSFVNLFEMVGCRDTILDMHHAQNPVIVLDGPDRAHGTWDLYFHQINLDTSSAAQVSGYYEDDYVREEGRWWIARSTFRVTSTLMTEVGEGGSLRNTLLGR</sequence>
<dbReference type="EMBL" id="QGLE01000012">
    <property type="protein sequence ID" value="PWR19274.1"/>
    <property type="molecule type" value="Genomic_DNA"/>
</dbReference>
<dbReference type="Proteomes" id="UP000245461">
    <property type="component" value="Unassembled WGS sequence"/>
</dbReference>
<dbReference type="AlphaFoldDB" id="A0A317DY21"/>
<protein>
    <submittedName>
        <fullName evidence="2">Nuclear transport factor 2 family protein</fullName>
    </submittedName>
</protein>
<dbReference type="SUPFAM" id="SSF54427">
    <property type="entry name" value="NTF2-like"/>
    <property type="match status" value="1"/>
</dbReference>
<comment type="caution">
    <text evidence="2">The sequence shown here is derived from an EMBL/GenBank/DDBJ whole genome shotgun (WGS) entry which is preliminary data.</text>
</comment>
<accession>A0A317DY21</accession>
<keyword evidence="3" id="KW-1185">Reference proteome</keyword>
<evidence type="ECO:0000259" key="1">
    <source>
        <dbReference type="Pfam" id="PF13577"/>
    </source>
</evidence>
<name>A0A317DY21_9PROT</name>
<dbReference type="InterPro" id="IPR032710">
    <property type="entry name" value="NTF2-like_dom_sf"/>
</dbReference>
<feature type="domain" description="SnoaL-like" evidence="1">
    <location>
        <begin position="14"/>
        <end position="137"/>
    </location>
</feature>
<organism evidence="2 3">
    <name type="scientific">Zavarzinia aquatilis</name>
    <dbReference type="NCBI Taxonomy" id="2211142"/>
    <lineage>
        <taxon>Bacteria</taxon>
        <taxon>Pseudomonadati</taxon>
        <taxon>Pseudomonadota</taxon>
        <taxon>Alphaproteobacteria</taxon>
        <taxon>Rhodospirillales</taxon>
        <taxon>Zavarziniaceae</taxon>
        <taxon>Zavarzinia</taxon>
    </lineage>
</organism>
<gene>
    <name evidence="2" type="ORF">DKG74_17495</name>
</gene>
<evidence type="ECO:0000313" key="3">
    <source>
        <dbReference type="Proteomes" id="UP000245461"/>
    </source>
</evidence>
<reference evidence="2 3" key="1">
    <citation type="submission" date="2018-05" db="EMBL/GenBank/DDBJ databases">
        <title>Zavarzinia sp. HR-AS.</title>
        <authorList>
            <person name="Lee Y."/>
            <person name="Jeon C.O."/>
        </authorList>
    </citation>
    <scope>NUCLEOTIDE SEQUENCE [LARGE SCALE GENOMIC DNA]</scope>
    <source>
        <strain evidence="2 3">HR-AS</strain>
    </source>
</reference>
<dbReference type="InterPro" id="IPR037401">
    <property type="entry name" value="SnoaL-like"/>
</dbReference>
<dbReference type="RefSeq" id="WP_109907473.1">
    <property type="nucleotide sequence ID" value="NZ_QGLE01000012.1"/>
</dbReference>